<name>A0A087DDY9_9BIFI</name>
<dbReference type="InterPro" id="IPR011047">
    <property type="entry name" value="Quinoprotein_ADH-like_sf"/>
</dbReference>
<dbReference type="GeneID" id="85166968"/>
<gene>
    <name evidence="1" type="ORF">BSCA_0235</name>
</gene>
<dbReference type="Gene3D" id="2.130.10.10">
    <property type="entry name" value="YVTN repeat-like/Quinoprotein amine dehydrogenase"/>
    <property type="match status" value="1"/>
</dbReference>
<dbReference type="AlphaFoldDB" id="A0A087DDY9"/>
<dbReference type="EMBL" id="JGZO01000012">
    <property type="protein sequence ID" value="KFI93739.1"/>
    <property type="molecule type" value="Genomic_DNA"/>
</dbReference>
<protein>
    <submittedName>
        <fullName evidence="1">Signal peptide protein</fullName>
    </submittedName>
</protein>
<dbReference type="RefSeq" id="WP_051923219.1">
    <property type="nucleotide sequence ID" value="NZ_CAUPKV010000023.1"/>
</dbReference>
<dbReference type="InterPro" id="IPR015943">
    <property type="entry name" value="WD40/YVTN_repeat-like_dom_sf"/>
</dbReference>
<accession>A0A087DDY9</accession>
<proteinExistence type="predicted"/>
<sequence length="235" mass="26147">MSGTLESLLPLFTADDVPCTGPEEIPSPRFEPVLDERALRATRPGGGLSRYPMLYIGEGCNTMFLLNQGKVIWSYSTGEGWEYDDIWVLSDGNIVFSRQSWAGMVTPTKRLIWRYEIGGPWAAIRLRNGNTLITAEAERRTVEVDRKGNIVWQCTLDEIPEPYRLADSQSCVRLRNGNTVLCSRGDGGRAPQLLEVTPDKEVVWSVYDWDVLGPASAVQILSDPGVPEVPGDCER</sequence>
<keyword evidence="2" id="KW-1185">Reference proteome</keyword>
<dbReference type="eggNOG" id="COG1520">
    <property type="taxonomic scope" value="Bacteria"/>
</dbReference>
<evidence type="ECO:0000313" key="2">
    <source>
        <dbReference type="Proteomes" id="UP000029033"/>
    </source>
</evidence>
<dbReference type="Proteomes" id="UP000029033">
    <property type="component" value="Unassembled WGS sequence"/>
</dbReference>
<evidence type="ECO:0000313" key="1">
    <source>
        <dbReference type="EMBL" id="KFI93739.1"/>
    </source>
</evidence>
<organism evidence="1 2">
    <name type="scientific">Bifidobacterium scardovii</name>
    <dbReference type="NCBI Taxonomy" id="158787"/>
    <lineage>
        <taxon>Bacteria</taxon>
        <taxon>Bacillati</taxon>
        <taxon>Actinomycetota</taxon>
        <taxon>Actinomycetes</taxon>
        <taxon>Bifidobacteriales</taxon>
        <taxon>Bifidobacteriaceae</taxon>
        <taxon>Bifidobacterium</taxon>
    </lineage>
</organism>
<comment type="caution">
    <text evidence="1">The sequence shown here is derived from an EMBL/GenBank/DDBJ whole genome shotgun (WGS) entry which is preliminary data.</text>
</comment>
<dbReference type="OrthoDB" id="264813at2"/>
<reference evidence="1 2" key="1">
    <citation type="submission" date="2014-03" db="EMBL/GenBank/DDBJ databases">
        <title>Genomics of Bifidobacteria.</title>
        <authorList>
            <person name="Ventura M."/>
            <person name="Milani C."/>
            <person name="Lugli G.A."/>
        </authorList>
    </citation>
    <scope>NUCLEOTIDE SEQUENCE [LARGE SCALE GENOMIC DNA]</scope>
    <source>
        <strain evidence="1 2">LMG 21589</strain>
    </source>
</reference>
<dbReference type="SUPFAM" id="SSF50998">
    <property type="entry name" value="Quinoprotein alcohol dehydrogenase-like"/>
    <property type="match status" value="1"/>
</dbReference>